<protein>
    <submittedName>
        <fullName evidence="4">Alpha/beta-hydrolase</fullName>
    </submittedName>
</protein>
<dbReference type="PANTHER" id="PTHR12277:SF81">
    <property type="entry name" value="PROTEIN ABHD13"/>
    <property type="match status" value="1"/>
</dbReference>
<dbReference type="STRING" id="1754192.A0A1Y1WVX7"/>
<reference evidence="4 5" key="1">
    <citation type="submission" date="2016-08" db="EMBL/GenBank/DDBJ databases">
        <title>A Parts List for Fungal Cellulosomes Revealed by Comparative Genomics.</title>
        <authorList>
            <consortium name="DOE Joint Genome Institute"/>
            <person name="Haitjema C.H."/>
            <person name="Gilmore S.P."/>
            <person name="Henske J.K."/>
            <person name="Solomon K.V."/>
            <person name="De Groot R."/>
            <person name="Kuo A."/>
            <person name="Mondo S.J."/>
            <person name="Salamov A.A."/>
            <person name="Labutti K."/>
            <person name="Zhao Z."/>
            <person name="Chiniquy J."/>
            <person name="Barry K."/>
            <person name="Brewer H.M."/>
            <person name="Purvine S.O."/>
            <person name="Wright A.T."/>
            <person name="Boxma B."/>
            <person name="Van Alen T."/>
            <person name="Hackstein J.H."/>
            <person name="Baker S.E."/>
            <person name="Grigoriev I.V."/>
            <person name="O'Malley M.A."/>
        </authorList>
    </citation>
    <scope>NUCLEOTIDE SEQUENCE [LARGE SCALE GENOMIC DNA]</scope>
    <source>
        <strain evidence="4 5">S4</strain>
    </source>
</reference>
<organism evidence="4 5">
    <name type="scientific">Anaeromyces robustus</name>
    <dbReference type="NCBI Taxonomy" id="1754192"/>
    <lineage>
        <taxon>Eukaryota</taxon>
        <taxon>Fungi</taxon>
        <taxon>Fungi incertae sedis</taxon>
        <taxon>Chytridiomycota</taxon>
        <taxon>Chytridiomycota incertae sedis</taxon>
        <taxon>Neocallimastigomycetes</taxon>
        <taxon>Neocallimastigales</taxon>
        <taxon>Neocallimastigaceae</taxon>
        <taxon>Anaeromyces</taxon>
    </lineage>
</organism>
<dbReference type="Gene3D" id="3.40.50.1820">
    <property type="entry name" value="alpha/beta hydrolase"/>
    <property type="match status" value="1"/>
</dbReference>
<dbReference type="InterPro" id="IPR000073">
    <property type="entry name" value="AB_hydrolase_1"/>
</dbReference>
<evidence type="ECO:0000256" key="1">
    <source>
        <dbReference type="SAM" id="Coils"/>
    </source>
</evidence>
<dbReference type="EMBL" id="MCFG01000255">
    <property type="protein sequence ID" value="ORX77284.1"/>
    <property type="molecule type" value="Genomic_DNA"/>
</dbReference>
<reference evidence="4 5" key="2">
    <citation type="submission" date="2016-08" db="EMBL/GenBank/DDBJ databases">
        <title>Pervasive Adenine N6-methylation of Active Genes in Fungi.</title>
        <authorList>
            <consortium name="DOE Joint Genome Institute"/>
            <person name="Mondo S.J."/>
            <person name="Dannebaum R.O."/>
            <person name="Kuo R.C."/>
            <person name="Labutti K."/>
            <person name="Haridas S."/>
            <person name="Kuo A."/>
            <person name="Salamov A."/>
            <person name="Ahrendt S.R."/>
            <person name="Lipzen A."/>
            <person name="Sullivan W."/>
            <person name="Andreopoulos W.B."/>
            <person name="Clum A."/>
            <person name="Lindquist E."/>
            <person name="Daum C."/>
            <person name="Ramamoorthy G.K."/>
            <person name="Gryganskyi A."/>
            <person name="Culley D."/>
            <person name="Magnuson J.K."/>
            <person name="James T.Y."/>
            <person name="O'Malley M.A."/>
            <person name="Stajich J.E."/>
            <person name="Spatafora J.W."/>
            <person name="Visel A."/>
            <person name="Grigoriev I.V."/>
        </authorList>
    </citation>
    <scope>NUCLEOTIDE SEQUENCE [LARGE SCALE GENOMIC DNA]</scope>
    <source>
        <strain evidence="4 5">S4</strain>
    </source>
</reference>
<gene>
    <name evidence="4" type="ORF">BCR32DRAFT_295705</name>
</gene>
<sequence length="339" mass="39500">MKLNYEIIQYSTYVLSFLVGVSGLIIYKLQNKIIYAANCPIDSRRFTYTPSDFEMEDYEDLELKTKDGIKIKAFLVKKFIDKEKTKLAKSTLIYFHANAGNMGHRLPIVKSFVEECGCNVLIISYRGYGFSEGQVSEEGIKIDAQSTLEYVLERPDLKNSKIILFGQSIGGAVAIYLAANNQERIHGVILENTFLTMRKLIPNLVPWLAPFTFLCHEKWESENELVKFTYQRKDKNSDKEKFIPVILLSSELDEIVPNNQFEELCQRLRNVRREASSQKEREMEELGNTEPDSPEQILVREQYNVSWHRFDGVHHNDTCIHPDYYPCIKNWWRNNIDDN</sequence>
<evidence type="ECO:0000256" key="2">
    <source>
        <dbReference type="SAM" id="Phobius"/>
    </source>
</evidence>
<accession>A0A1Y1WVX7</accession>
<dbReference type="GO" id="GO:0008474">
    <property type="term" value="F:palmitoyl-(protein) hydrolase activity"/>
    <property type="evidence" value="ECO:0007669"/>
    <property type="project" value="TreeGrafter"/>
</dbReference>
<keyword evidence="4" id="KW-0378">Hydrolase</keyword>
<dbReference type="OrthoDB" id="10249433at2759"/>
<feature type="coiled-coil region" evidence="1">
    <location>
        <begin position="258"/>
        <end position="285"/>
    </location>
</feature>
<keyword evidence="2" id="KW-0812">Transmembrane</keyword>
<comment type="caution">
    <text evidence="4">The sequence shown here is derived from an EMBL/GenBank/DDBJ whole genome shotgun (WGS) entry which is preliminary data.</text>
</comment>
<keyword evidence="2" id="KW-1133">Transmembrane helix</keyword>
<name>A0A1Y1WVX7_9FUNG</name>
<evidence type="ECO:0000313" key="4">
    <source>
        <dbReference type="EMBL" id="ORX77284.1"/>
    </source>
</evidence>
<evidence type="ECO:0000259" key="3">
    <source>
        <dbReference type="Pfam" id="PF00561"/>
    </source>
</evidence>
<dbReference type="PANTHER" id="PTHR12277">
    <property type="entry name" value="ALPHA/BETA HYDROLASE DOMAIN-CONTAINING PROTEIN"/>
    <property type="match status" value="1"/>
</dbReference>
<feature type="domain" description="AB hydrolase-1" evidence="3">
    <location>
        <begin position="91"/>
        <end position="208"/>
    </location>
</feature>
<dbReference type="InterPro" id="IPR029058">
    <property type="entry name" value="AB_hydrolase_fold"/>
</dbReference>
<proteinExistence type="predicted"/>
<dbReference type="Pfam" id="PF00561">
    <property type="entry name" value="Abhydrolase_1"/>
    <property type="match status" value="1"/>
</dbReference>
<dbReference type="SUPFAM" id="SSF53474">
    <property type="entry name" value="alpha/beta-Hydrolases"/>
    <property type="match status" value="1"/>
</dbReference>
<keyword evidence="2" id="KW-0472">Membrane</keyword>
<keyword evidence="1" id="KW-0175">Coiled coil</keyword>
<evidence type="ECO:0000313" key="5">
    <source>
        <dbReference type="Proteomes" id="UP000193944"/>
    </source>
</evidence>
<feature type="transmembrane region" description="Helical" evidence="2">
    <location>
        <begin position="7"/>
        <end position="27"/>
    </location>
</feature>
<keyword evidence="5" id="KW-1185">Reference proteome</keyword>
<dbReference type="AlphaFoldDB" id="A0A1Y1WVX7"/>
<dbReference type="Proteomes" id="UP000193944">
    <property type="component" value="Unassembled WGS sequence"/>
</dbReference>
<dbReference type="GO" id="GO:0016020">
    <property type="term" value="C:membrane"/>
    <property type="evidence" value="ECO:0007669"/>
    <property type="project" value="TreeGrafter"/>
</dbReference>